<evidence type="ECO:0000313" key="3">
    <source>
        <dbReference type="Proteomes" id="UP001487740"/>
    </source>
</evidence>
<protein>
    <submittedName>
        <fullName evidence="2">Uncharacterized protein</fullName>
    </submittedName>
</protein>
<gene>
    <name evidence="2" type="ORF">O3P69_018288</name>
</gene>
<dbReference type="EMBL" id="JARAKH010000030">
    <property type="protein sequence ID" value="KAK8387677.1"/>
    <property type="molecule type" value="Genomic_DNA"/>
</dbReference>
<accession>A0AAW0TJW8</accession>
<sequence>MTPPTADHAWPPASPAQLASALLTSLQHVTSAARLFLTGCFQCQYLNAGCWRRQEEQDGAWFDCDKLQVEHPYCYVNPLAVSEANSAAAPSQPPLPQPAALAPEPYPENAFKTSPQRSPGSALAPRGLGTQPADTLPKRFKKLNINGSLVSETERAKGADESTEENAPLRDRVALKDGVARYIRGQGATTPLVESFAAKLEADLRRIEYDRQRAEGEVLEAASAADVDDSLQEQSSPDGCLDAVFLTGTSSTFPCEDIEESTGLQTDVWKSSELEDVFECYNIAAFYSYGANFPATEKFASKVRGEKFEEVFPVSHHHNNNNNIKVYKPESSSESPLPLLVLDRDEEVIEEVCATFENKEDQPASQHELKQFIHACVLAESITEVDKKYSFMKYNNKRNFKDVINFSGKSFNKLLIFNLVKSVMSECAAQYPRSLSMCATYPVHLVQRKVIKVMLKEDRIEDNLCGLQMFHSPALHMQLEKKFQRKLVEGVAASEIKAEDRQWQNFSNEEQEMKETISNEVLHDLISDTADVFKELVAKKLALSQKSEGDKKLLTGS</sequence>
<dbReference type="EMBL" id="JARAKH010000030">
    <property type="protein sequence ID" value="KAK8387676.1"/>
    <property type="molecule type" value="Genomic_DNA"/>
</dbReference>
<evidence type="ECO:0000256" key="1">
    <source>
        <dbReference type="SAM" id="MobiDB-lite"/>
    </source>
</evidence>
<evidence type="ECO:0000313" key="2">
    <source>
        <dbReference type="EMBL" id="KAK8387676.1"/>
    </source>
</evidence>
<dbReference type="AlphaFoldDB" id="A0AAW0TJW8"/>
<reference evidence="2 3" key="1">
    <citation type="submission" date="2023-03" db="EMBL/GenBank/DDBJ databases">
        <title>High-quality genome of Scylla paramamosain provides insights in environmental adaptation.</title>
        <authorList>
            <person name="Zhang L."/>
        </authorList>
    </citation>
    <scope>NUCLEOTIDE SEQUENCE [LARGE SCALE GENOMIC DNA]</scope>
    <source>
        <strain evidence="2">LZ_2023a</strain>
        <tissue evidence="2">Muscle</tissue>
    </source>
</reference>
<keyword evidence="3" id="KW-1185">Reference proteome</keyword>
<comment type="caution">
    <text evidence="2">The sequence shown here is derived from an EMBL/GenBank/DDBJ whole genome shotgun (WGS) entry which is preliminary data.</text>
</comment>
<dbReference type="EMBL" id="JARAKH010000030">
    <property type="protein sequence ID" value="KAK8387678.1"/>
    <property type="molecule type" value="Genomic_DNA"/>
</dbReference>
<organism evidence="2 3">
    <name type="scientific">Scylla paramamosain</name>
    <name type="common">Mud crab</name>
    <dbReference type="NCBI Taxonomy" id="85552"/>
    <lineage>
        <taxon>Eukaryota</taxon>
        <taxon>Metazoa</taxon>
        <taxon>Ecdysozoa</taxon>
        <taxon>Arthropoda</taxon>
        <taxon>Crustacea</taxon>
        <taxon>Multicrustacea</taxon>
        <taxon>Malacostraca</taxon>
        <taxon>Eumalacostraca</taxon>
        <taxon>Eucarida</taxon>
        <taxon>Decapoda</taxon>
        <taxon>Pleocyemata</taxon>
        <taxon>Brachyura</taxon>
        <taxon>Eubrachyura</taxon>
        <taxon>Portunoidea</taxon>
        <taxon>Portunidae</taxon>
        <taxon>Portuninae</taxon>
        <taxon>Scylla</taxon>
    </lineage>
</organism>
<proteinExistence type="predicted"/>
<feature type="region of interest" description="Disordered" evidence="1">
    <location>
        <begin position="87"/>
        <end position="137"/>
    </location>
</feature>
<feature type="compositionally biased region" description="Low complexity" evidence="1">
    <location>
        <begin position="98"/>
        <end position="110"/>
    </location>
</feature>
<dbReference type="Proteomes" id="UP001487740">
    <property type="component" value="Unassembled WGS sequence"/>
</dbReference>
<name>A0AAW0TJW8_SCYPA</name>